<comment type="caution">
    <text evidence="2">The sequence shown here is derived from an EMBL/GenBank/DDBJ whole genome shotgun (WGS) entry which is preliminary data.</text>
</comment>
<feature type="region of interest" description="Disordered" evidence="1">
    <location>
        <begin position="1973"/>
        <end position="1993"/>
    </location>
</feature>
<gene>
    <name evidence="2" type="ORF">P5G46_11045</name>
</gene>
<keyword evidence="3" id="KW-1185">Reference proteome</keyword>
<dbReference type="Gene3D" id="2.60.40.2810">
    <property type="match status" value="1"/>
</dbReference>
<protein>
    <submittedName>
        <fullName evidence="2">Ig-like domain-containing protein</fullName>
    </submittedName>
</protein>
<proteinExistence type="predicted"/>
<dbReference type="RefSeq" id="WP_408905701.1">
    <property type="nucleotide sequence ID" value="NZ_JAROCE010000003.1"/>
</dbReference>
<dbReference type="Pfam" id="PF17963">
    <property type="entry name" value="Big_9"/>
    <property type="match status" value="4"/>
</dbReference>
<evidence type="ECO:0000313" key="2">
    <source>
        <dbReference type="EMBL" id="MFM2721039.1"/>
    </source>
</evidence>
<accession>A0ABW9GGY2</accession>
<evidence type="ECO:0000313" key="3">
    <source>
        <dbReference type="Proteomes" id="UP001630303"/>
    </source>
</evidence>
<organism evidence="2 3">
    <name type="scientific">Microbacterium mcarthurae</name>
    <dbReference type="NCBI Taxonomy" id="3035918"/>
    <lineage>
        <taxon>Bacteria</taxon>
        <taxon>Bacillati</taxon>
        <taxon>Actinomycetota</taxon>
        <taxon>Actinomycetes</taxon>
        <taxon>Micrococcales</taxon>
        <taxon>Microbacteriaceae</taxon>
        <taxon>Microbacterium</taxon>
    </lineage>
</organism>
<evidence type="ECO:0000256" key="1">
    <source>
        <dbReference type="SAM" id="MobiDB-lite"/>
    </source>
</evidence>
<feature type="region of interest" description="Disordered" evidence="1">
    <location>
        <begin position="826"/>
        <end position="845"/>
    </location>
</feature>
<dbReference type="SUPFAM" id="SSF63829">
    <property type="entry name" value="Calcium-dependent phosphotriesterase"/>
    <property type="match status" value="1"/>
</dbReference>
<sequence length="1993" mass="207294">MRRRTIAGVTSTLVAAALVVTASIVWPGLDAQETPEVDTSVWALQTGEGQRYARVNTTVGELDTVRAAGNPSQVAQGPDGAYLFTDSYSKLTRIDEAQPIDLQDEQLEAAPETPAGTTSVATAGDYVVYRTDTGAVFASRLSRAGQSVSELDPFGTAGDDDAQTYTADAVTVDERGMLFAYSSVDGSVIRYDIEADELRGRDAIDADAATPVLSAAGDQWVLVDAEAGRVWVRDQDPVDLDTADQLVVGEPDPRGRAVYLADEQSLWSVPVDGAEPRREVGAGGNVLGQPATPLAHDGVTYAAWLLPGDARGTLWRSDAGETDLDYGGATMPDQRRPVFVATDHAVILNETRTGWVWTVPDGALVPSSQSWTLDDRTEEASVQSEEQLSVVLDPKPPIAEPDAFGVRAGRLVTLPVLLNDHDPNEDVLSIVGESVTGLDPGFGSLSVTDSGQRLAVRVAPGATGTATFSYAVTDGTTADGLTSAPTTVTLTVTPDDANAAPVWCGVPGCLQPWPAPEVARGGTITVPVLSGWVDPDGDPLLLLSAANPSGVGSVASTPAGEVVYQHADDGSGAEQTIQLDVTVADTSGATATKPLLIRVAPDPALAVQSFAVVDTAGSALTIDVGPHVTGTAGDVTLGSVRVLDDAAATATVVGGSTTFDFTAAQPGVYRVDFTVSGAGRDATGTARITLLPADAPAQLSTAPVVAFVRPQEDATLDVFAAVSNPTGRVLLLSDVVATAEEGASLTVDTVGQNDLRVSGTTAEGGAGLLGTVAYTVSDGTDDEGATVGGEATVYLLPPAPEIAPIAVDDTVTVRAGVQADIPVLDNDVSPAGGRPTLDPASVQATPSDDGLAFASGGVLRYLAPTTPGTYEVTYRVYTTGTPSLWDEATVRITVLGTDANRAPLPDTLQGRVLSGGTTTIPFRGFGTDPDGDAVTLDRIVSQPDRGTASISADGASIVYASVPGDRGQVTFRYRVVDSAGAEGEGTVRVGVLDAEANPSPITFTDYVQVQAGPDSRIRVSPLANDIDPTQGRLTLTEVRPDLPRTLVDGSDNPEYARLDSLIESVTDTGVVLRAGEAPATMSFLYDVESDSGNTGRGLVVVKVVRESVPDFPVVTDTVLTLEDRDQFVSGVDVLDGRATWSGGDVADLRVSLWGEPAGVRIDGRRIAGELPATRRIIPFVVTGTVGDQEVTTYAFVRVPGDDDVTLALRPGAAQRVDELASVEFDMASLVAVPRRATLEVGPDVTTTGVRAEGRCTVTGTVVRYDAGTGSPWTDACQVPVRVAGTEDWTLLAVPIGVVARDPQPELRPGSLTVGPGETATFDLRNMTSWQLGREDWAGIRYALDYSGSAFSSVTLEGSVVTVTGADRAVPGSENAAIVSVTSHQAVSPARLLLRVGAAPSTLPQGGTTTLQCSQASGSSCTIDAVGLPGEVNPLPRTPLEVVRVSPTSACTGVSFDVASERSVRASWTSDAPGATCAASVTLRDAQGRSTASTRDARIVLDLQGFPRAPASVRQTAYADGSLTLRVDPGEARRAYPSISGFVVRTGGEVVVRCGADGTCPPISAPNGEQREYVVTAVNGVGESRGSVRTLGWAYDPPARPGSADFTPVVTRDGEGNVADLVIRGIESAETGQLEVRSAAGETRTISVGRNQDEVRVDGFRVGSNSRTEITVTPTSRFEIPAGLGGAAQGGALVFSAHGVGAPLDPAMTITSRSTGDGVSTVTVEGTARQNGTDSQLRYGIVEGSFCRPGDDGSRREFPGKEDGVAYTFTFCVESSFDGRSYGTRSVTQEFRVAQDTAAPRGYTFRVGSRAEVGVEDGRPVARWRISGVDEGSDPPRFNDVKYTNFDGERSSVFGSDPNIGVYFQHRFWGTTSETGRVAPASGSAPYQVQASARVASCVGGENLDVSRSASNDQANLTVDWDAVRYFDENGAALPTTAGSRVVPIGAVRVANVRVTVDWSARGWGLDSAVLQTEARCQPGTPAEEEPTNPDDNS</sequence>
<name>A0ABW9GGY2_9MICO</name>
<dbReference type="Proteomes" id="UP001630303">
    <property type="component" value="Unassembled WGS sequence"/>
</dbReference>
<feature type="compositionally biased region" description="Acidic residues" evidence="1">
    <location>
        <begin position="1982"/>
        <end position="1993"/>
    </location>
</feature>
<reference evidence="2 3" key="1">
    <citation type="submission" date="2023-03" db="EMBL/GenBank/DDBJ databases">
        <title>MT1 and MT2 Draft Genomes of Novel Species.</title>
        <authorList>
            <person name="Venkateswaran K."/>
        </authorList>
    </citation>
    <scope>NUCLEOTIDE SEQUENCE [LARGE SCALE GENOMIC DNA]</scope>
    <source>
        <strain evidence="2 3">IF8SW-P5</strain>
    </source>
</reference>
<dbReference type="EMBL" id="JAROCE010000003">
    <property type="protein sequence ID" value="MFM2721039.1"/>
    <property type="molecule type" value="Genomic_DNA"/>
</dbReference>